<keyword evidence="5" id="KW-0999">Mitochondrion inner membrane</keyword>
<evidence type="ECO:0000256" key="2">
    <source>
        <dbReference type="ARBA" id="ARBA00022692"/>
    </source>
</evidence>
<dbReference type="HOGENOM" id="CLU_047737_4_0_1"/>
<dbReference type="VEuPathDB" id="MicrosporidiaDB:DI09_138p60"/>
<comment type="caution">
    <text evidence="6">The sequence shown here is derived from an EMBL/GenBank/DDBJ whole genome shotgun (WGS) entry which is preliminary data.</text>
</comment>
<comment type="subcellular location">
    <subcellularLocation>
        <location evidence="1">Membrane</location>
    </subcellularLocation>
    <subcellularLocation>
        <location evidence="5">Mitochondrion inner membrane</location>
        <topology evidence="5">Multi-pass membrane protein</topology>
    </subcellularLocation>
</comment>
<evidence type="ECO:0000256" key="1">
    <source>
        <dbReference type="ARBA" id="ARBA00004370"/>
    </source>
</evidence>
<evidence type="ECO:0000256" key="4">
    <source>
        <dbReference type="ARBA" id="ARBA00023136"/>
    </source>
</evidence>
<dbReference type="PROSITE" id="PS50895">
    <property type="entry name" value="SURF1"/>
    <property type="match status" value="1"/>
</dbReference>
<dbReference type="InterPro" id="IPR002994">
    <property type="entry name" value="Surf1/Shy1"/>
</dbReference>
<dbReference type="GeneID" id="25258354"/>
<sequence>MALPAGAAPLPYCGGLAQGLYCKFAFQIFLPFAMARRDRLLFVLPVTFAILGTWQLCRHYEKKEKYDRLNRALATDCDPVLVDRKSKLQGLTEGEPVILHGYFALTPVPGYYDIAFLGPRISPQESTNPGLGYHIIKPFRLSFDASPILLNLGWVSRELFLTETVATDGSFHSSKYGTDLASRLGLNDGKLRSLLAIVLPEWYGPVQKKTDIFFFYSQKKELGDALGLASEQPFLFKVIDSDESSPLMVPNSTEPARIVPHLQYMATWFACVLIHRYVLAVLTGAACLCL</sequence>
<dbReference type="Proteomes" id="UP000029725">
    <property type="component" value="Unassembled WGS sequence"/>
</dbReference>
<comment type="function">
    <text evidence="5">Probably involved in the biogenesis of the COX complex.</text>
</comment>
<gene>
    <name evidence="6" type="ORF">DI09_138p60</name>
</gene>
<dbReference type="RefSeq" id="XP_013239198.1">
    <property type="nucleotide sequence ID" value="XM_013383744.1"/>
</dbReference>
<keyword evidence="5" id="KW-0496">Mitochondrion</keyword>
<dbReference type="EMBL" id="JMKJ01000042">
    <property type="protein sequence ID" value="KGG52762.1"/>
    <property type="molecule type" value="Genomic_DNA"/>
</dbReference>
<keyword evidence="7" id="KW-1185">Reference proteome</keyword>
<reference evidence="6 7" key="1">
    <citation type="submission" date="2014-04" db="EMBL/GenBank/DDBJ databases">
        <title>A new species of microsporidia sheds light on the evolution of extreme parasitism.</title>
        <authorList>
            <person name="Haag K.L."/>
            <person name="James T.Y."/>
            <person name="Larsson R."/>
            <person name="Schaer T.M."/>
            <person name="Refardt D."/>
            <person name="Pombert J.-F."/>
            <person name="Ebert D."/>
        </authorList>
    </citation>
    <scope>NUCLEOTIDE SEQUENCE [LARGE SCALE GENOMIC DNA]</scope>
    <source>
        <strain evidence="6 7">UGP3</strain>
        <tissue evidence="6">Spores</tissue>
    </source>
</reference>
<name>A0A098VUX3_9MICR</name>
<protein>
    <recommendedName>
        <fullName evidence="5">SURF1-like protein</fullName>
    </recommendedName>
</protein>
<evidence type="ECO:0000256" key="3">
    <source>
        <dbReference type="ARBA" id="ARBA00022989"/>
    </source>
</evidence>
<keyword evidence="4" id="KW-0472">Membrane</keyword>
<evidence type="ECO:0000313" key="7">
    <source>
        <dbReference type="Proteomes" id="UP000029725"/>
    </source>
</evidence>
<organism evidence="6 7">
    <name type="scientific">Mitosporidium daphniae</name>
    <dbReference type="NCBI Taxonomy" id="1485682"/>
    <lineage>
        <taxon>Eukaryota</taxon>
        <taxon>Fungi</taxon>
        <taxon>Fungi incertae sedis</taxon>
        <taxon>Microsporidia</taxon>
        <taxon>Mitosporidium</taxon>
    </lineage>
</organism>
<dbReference type="PANTHER" id="PTHR23427">
    <property type="entry name" value="SURFEIT LOCUS PROTEIN"/>
    <property type="match status" value="1"/>
</dbReference>
<keyword evidence="2" id="KW-0812">Transmembrane</keyword>
<comment type="similarity">
    <text evidence="5">Belongs to the SURF1 family.</text>
</comment>
<dbReference type="OrthoDB" id="10040024at2759"/>
<dbReference type="GO" id="GO:0005743">
    <property type="term" value="C:mitochondrial inner membrane"/>
    <property type="evidence" value="ECO:0007669"/>
    <property type="project" value="UniProtKB-SubCell"/>
</dbReference>
<dbReference type="AlphaFoldDB" id="A0A098VUX3"/>
<dbReference type="InterPro" id="IPR045214">
    <property type="entry name" value="Surf1/Surf4"/>
</dbReference>
<evidence type="ECO:0000256" key="5">
    <source>
        <dbReference type="RuleBase" id="RU363076"/>
    </source>
</evidence>
<dbReference type="PANTHER" id="PTHR23427:SF2">
    <property type="entry name" value="SURFEIT LOCUS PROTEIN 1"/>
    <property type="match status" value="1"/>
</dbReference>
<keyword evidence="3" id="KW-1133">Transmembrane helix</keyword>
<dbReference type="Pfam" id="PF02104">
    <property type="entry name" value="SURF1"/>
    <property type="match status" value="1"/>
</dbReference>
<proteinExistence type="inferred from homology"/>
<accession>A0A098VUX3</accession>
<evidence type="ECO:0000313" key="6">
    <source>
        <dbReference type="EMBL" id="KGG52762.1"/>
    </source>
</evidence>